<comment type="subcellular location">
    <subcellularLocation>
        <location evidence="1">Cell membrane</location>
        <topology evidence="1">Multi-pass membrane protein</topology>
    </subcellularLocation>
</comment>
<dbReference type="EMBL" id="DQHO01000020">
    <property type="protein sequence ID" value="HCS93729.1"/>
    <property type="molecule type" value="Genomic_DNA"/>
</dbReference>
<keyword evidence="5 8" id="KW-0812">Transmembrane</keyword>
<evidence type="ECO:0000256" key="1">
    <source>
        <dbReference type="ARBA" id="ARBA00004651"/>
    </source>
</evidence>
<feature type="transmembrane region" description="Helical" evidence="8">
    <location>
        <begin position="198"/>
        <end position="228"/>
    </location>
</feature>
<feature type="transmembrane region" description="Helical" evidence="8">
    <location>
        <begin position="398"/>
        <end position="424"/>
    </location>
</feature>
<dbReference type="STRING" id="1121105.GCA_000421665_01298"/>
<dbReference type="PANTHER" id="PTHR33908:SF11">
    <property type="entry name" value="MEMBRANE PROTEIN"/>
    <property type="match status" value="1"/>
</dbReference>
<evidence type="ECO:0000256" key="2">
    <source>
        <dbReference type="ARBA" id="ARBA00022475"/>
    </source>
</evidence>
<dbReference type="GO" id="GO:0005886">
    <property type="term" value="C:plasma membrane"/>
    <property type="evidence" value="ECO:0007669"/>
    <property type="project" value="UniProtKB-SubCell"/>
</dbReference>
<dbReference type="GO" id="GO:0016763">
    <property type="term" value="F:pentosyltransferase activity"/>
    <property type="evidence" value="ECO:0007669"/>
    <property type="project" value="TreeGrafter"/>
</dbReference>
<sequence length="542" mass="61949">MIKMKKKKNLILLLVVAVILLLNVITTVFYGSQKDGYHLDEVYTAALSNKQGIPFLSYPGQNGGTGEDLEREITVQPKDQFSFKNVYRNQEQDVHPPLYYFFYHSIASLFPNKFSKWFGLSINIVFFIVAWIILLLLSKIVLKRWSLALLTTILWGFSSGAVSSVMWIRMYVLFTIFTLLFFYGIINAMREKRLTSKTMLVIGGSVFLGMMTHYYFVIFAFFPSLFYFVYTIFHRRVADVLKFSGTMFAALGLSVCAYPAMLDHIFSGYRGAQAMESMSKSVESKTTVLENLKIYYQVINQELFNNTSGIICFILVLFGFYTYFYRKTNGERKQKPISNLVDSIGLLIVSILGYVLIVSQISPFKVDRYVFPIYPLIVLLVIATITAIVSTYKFGKVLVIIFSVTLLSGNLYHMVVGNGVGYLYKPYKTSEIENLNKVSHYQNLLIYDQMADETVQMTDATQFLIFASRYYATPKTDALEYIKGLHLDNAPLLVYISFPIRSYAITTGDYAEPDSIINQLISNTKFKSAKLINKSVMLYLLE</sequence>
<dbReference type="PANTHER" id="PTHR33908">
    <property type="entry name" value="MANNOSYLTRANSFERASE YKCB-RELATED"/>
    <property type="match status" value="1"/>
</dbReference>
<dbReference type="Proteomes" id="UP000262195">
    <property type="component" value="Unassembled WGS sequence"/>
</dbReference>
<evidence type="ECO:0000313" key="10">
    <source>
        <dbReference type="Proteomes" id="UP000262195"/>
    </source>
</evidence>
<dbReference type="AlphaFoldDB" id="A0A3D4S4H7"/>
<evidence type="ECO:0000256" key="8">
    <source>
        <dbReference type="SAM" id="Phobius"/>
    </source>
</evidence>
<evidence type="ECO:0000256" key="5">
    <source>
        <dbReference type="ARBA" id="ARBA00022692"/>
    </source>
</evidence>
<organism evidence="9 10">
    <name type="scientific">Bavariicoccus seileri</name>
    <dbReference type="NCBI Taxonomy" id="549685"/>
    <lineage>
        <taxon>Bacteria</taxon>
        <taxon>Bacillati</taxon>
        <taxon>Bacillota</taxon>
        <taxon>Bacilli</taxon>
        <taxon>Lactobacillales</taxon>
        <taxon>Enterococcaceae</taxon>
        <taxon>Bavariicoccus</taxon>
    </lineage>
</organism>
<keyword evidence="6 8" id="KW-1133">Transmembrane helix</keyword>
<evidence type="ECO:0000256" key="3">
    <source>
        <dbReference type="ARBA" id="ARBA00022676"/>
    </source>
</evidence>
<name>A0A3D4S4H7_9ENTE</name>
<protein>
    <recommendedName>
        <fullName evidence="11">Glycosyltransferase RgtA/B/C/D-like domain-containing protein</fullName>
    </recommendedName>
</protein>
<feature type="transmembrane region" description="Helical" evidence="8">
    <location>
        <begin position="369"/>
        <end position="392"/>
    </location>
</feature>
<evidence type="ECO:0000256" key="6">
    <source>
        <dbReference type="ARBA" id="ARBA00022989"/>
    </source>
</evidence>
<proteinExistence type="predicted"/>
<feature type="transmembrane region" description="Helical" evidence="8">
    <location>
        <begin position="337"/>
        <end position="357"/>
    </location>
</feature>
<reference evidence="9 10" key="1">
    <citation type="journal article" date="2018" name="Nat. Biotechnol.">
        <title>A standardized bacterial taxonomy based on genome phylogeny substantially revises the tree of life.</title>
        <authorList>
            <person name="Parks D.H."/>
            <person name="Chuvochina M."/>
            <person name="Waite D.W."/>
            <person name="Rinke C."/>
            <person name="Skarshewski A."/>
            <person name="Chaumeil P.A."/>
            <person name="Hugenholtz P."/>
        </authorList>
    </citation>
    <scope>NUCLEOTIDE SEQUENCE [LARGE SCALE GENOMIC DNA]</scope>
    <source>
        <strain evidence="9">UBA11306</strain>
    </source>
</reference>
<feature type="transmembrane region" description="Helical" evidence="8">
    <location>
        <begin position="240"/>
        <end position="260"/>
    </location>
</feature>
<keyword evidence="4" id="KW-0808">Transferase</keyword>
<evidence type="ECO:0000256" key="4">
    <source>
        <dbReference type="ARBA" id="ARBA00022679"/>
    </source>
</evidence>
<feature type="transmembrane region" description="Helical" evidence="8">
    <location>
        <begin position="168"/>
        <end position="186"/>
    </location>
</feature>
<evidence type="ECO:0000313" key="9">
    <source>
        <dbReference type="EMBL" id="HCS93729.1"/>
    </source>
</evidence>
<feature type="transmembrane region" description="Helical" evidence="8">
    <location>
        <begin position="303"/>
        <end position="325"/>
    </location>
</feature>
<evidence type="ECO:0000256" key="7">
    <source>
        <dbReference type="ARBA" id="ARBA00023136"/>
    </source>
</evidence>
<dbReference type="GO" id="GO:0009103">
    <property type="term" value="P:lipopolysaccharide biosynthetic process"/>
    <property type="evidence" value="ECO:0007669"/>
    <property type="project" value="UniProtKB-ARBA"/>
</dbReference>
<dbReference type="InterPro" id="IPR050297">
    <property type="entry name" value="LipidA_mod_glycosyltrf_83"/>
</dbReference>
<keyword evidence="7 8" id="KW-0472">Membrane</keyword>
<keyword evidence="3" id="KW-0328">Glycosyltransferase</keyword>
<comment type="caution">
    <text evidence="9">The sequence shown here is derived from an EMBL/GenBank/DDBJ whole genome shotgun (WGS) entry which is preliminary data.</text>
</comment>
<evidence type="ECO:0008006" key="11">
    <source>
        <dbReference type="Google" id="ProtNLM"/>
    </source>
</evidence>
<accession>A0A3D4S4H7</accession>
<keyword evidence="2" id="KW-1003">Cell membrane</keyword>
<gene>
    <name evidence="9" type="ORF">DIW15_03335</name>
</gene>
<feature type="transmembrane region" description="Helical" evidence="8">
    <location>
        <begin position="145"/>
        <end position="162"/>
    </location>
</feature>
<feature type="transmembrane region" description="Helical" evidence="8">
    <location>
        <begin position="117"/>
        <end position="138"/>
    </location>
</feature>